<evidence type="ECO:0000259" key="12">
    <source>
        <dbReference type="PROSITE" id="PS50163"/>
    </source>
</evidence>
<dbReference type="PANTHER" id="PTHR45900">
    <property type="entry name" value="RECA"/>
    <property type="match status" value="1"/>
</dbReference>
<accession>A0ABW8TBH0</accession>
<keyword evidence="4 7" id="KW-0067">ATP-binding</keyword>
<keyword evidence="7 8" id="KW-0234">DNA repair</keyword>
<evidence type="ECO:0000256" key="10">
    <source>
        <dbReference type="SAM" id="MobiDB-lite"/>
    </source>
</evidence>
<dbReference type="PROSITE" id="PS00321">
    <property type="entry name" value="RECA_1"/>
    <property type="match status" value="1"/>
</dbReference>
<dbReference type="InterPro" id="IPR023400">
    <property type="entry name" value="RecA_C_sf"/>
</dbReference>
<dbReference type="PROSITE" id="PS50163">
    <property type="entry name" value="RECA_3"/>
    <property type="match status" value="1"/>
</dbReference>
<evidence type="ECO:0000313" key="14">
    <source>
        <dbReference type="Proteomes" id="UP001623592"/>
    </source>
</evidence>
<dbReference type="Pfam" id="PF00154">
    <property type="entry name" value="RecA_N"/>
    <property type="match status" value="1"/>
</dbReference>
<evidence type="ECO:0000256" key="8">
    <source>
        <dbReference type="RuleBase" id="RU000526"/>
    </source>
</evidence>
<dbReference type="HAMAP" id="MF_00268">
    <property type="entry name" value="RecA"/>
    <property type="match status" value="1"/>
</dbReference>
<feature type="compositionally biased region" description="Basic and acidic residues" evidence="10">
    <location>
        <begin position="338"/>
        <end position="352"/>
    </location>
</feature>
<sequence>MDNDKLKAIDTAMSQIEKQFGKGSIMKLGEHSTLNVDAISTGCLSLDIALGIGGVPRGRVVEIFGPESSGKTTVALHIVAEAQKKGGAAAFIDAEHALDPQYAKKLGVDIENLIVSQPDTGEQALEIAEALVRSGAIDVIVVDSVAALVPKVEIEGEMGDSHVGLQARLMSQALRKLAGSIDKTKCVAIFINQLREKVGVMFGNPETTPGGRALKFYASVRLDIRRIDSIKQGENIIGNRARIKVVKNKVAPPFKQAEFDIMYNEGISNEGNIVDVGVKEEIIQKSGAWFSYGELRLGQGRENAKQFFKENPEVRLEIENKIREKYELPLHGQNTEKPSSKKETAVTEEENK</sequence>
<protein>
    <recommendedName>
        <fullName evidence="2 7">Protein RecA</fullName>
    </recommendedName>
    <alternativeName>
        <fullName evidence="7 8">Recombinase A</fullName>
    </alternativeName>
</protein>
<evidence type="ECO:0000256" key="3">
    <source>
        <dbReference type="ARBA" id="ARBA00022741"/>
    </source>
</evidence>
<dbReference type="InterPro" id="IPR020584">
    <property type="entry name" value="DNA_recomb/repair_RecA_CS"/>
</dbReference>
<keyword evidence="14" id="KW-1185">Reference proteome</keyword>
<feature type="region of interest" description="Disordered" evidence="10">
    <location>
        <begin position="327"/>
        <end position="352"/>
    </location>
</feature>
<keyword evidence="5 7" id="KW-0238">DNA-binding</keyword>
<dbReference type="Pfam" id="PF21096">
    <property type="entry name" value="RecA_C"/>
    <property type="match status" value="1"/>
</dbReference>
<comment type="similarity">
    <text evidence="1 7 9">Belongs to the RecA family.</text>
</comment>
<evidence type="ECO:0000256" key="1">
    <source>
        <dbReference type="ARBA" id="ARBA00009391"/>
    </source>
</evidence>
<evidence type="ECO:0000313" key="13">
    <source>
        <dbReference type="EMBL" id="MFL0249838.1"/>
    </source>
</evidence>
<evidence type="ECO:0000256" key="2">
    <source>
        <dbReference type="ARBA" id="ARBA00015553"/>
    </source>
</evidence>
<evidence type="ECO:0000256" key="7">
    <source>
        <dbReference type="HAMAP-Rule" id="MF_00268"/>
    </source>
</evidence>
<comment type="subcellular location">
    <subcellularLocation>
        <location evidence="7">Cytoplasm</location>
    </subcellularLocation>
</comment>
<dbReference type="SUPFAM" id="SSF52540">
    <property type="entry name" value="P-loop containing nucleoside triphosphate hydrolases"/>
    <property type="match status" value="1"/>
</dbReference>
<keyword evidence="7 9" id="KW-0227">DNA damage</keyword>
<dbReference type="InterPro" id="IPR049261">
    <property type="entry name" value="RecA-like_C"/>
</dbReference>
<keyword evidence="7 8" id="KW-0742">SOS response</keyword>
<feature type="binding site" evidence="7">
    <location>
        <begin position="65"/>
        <end position="72"/>
    </location>
    <ligand>
        <name>ATP</name>
        <dbReference type="ChEBI" id="CHEBI:30616"/>
    </ligand>
</feature>
<dbReference type="Proteomes" id="UP001623592">
    <property type="component" value="Unassembled WGS sequence"/>
</dbReference>
<dbReference type="PROSITE" id="PS50162">
    <property type="entry name" value="RECA_2"/>
    <property type="match status" value="1"/>
</dbReference>
<keyword evidence="3 7" id="KW-0547">Nucleotide-binding</keyword>
<evidence type="ECO:0000256" key="5">
    <source>
        <dbReference type="ARBA" id="ARBA00023125"/>
    </source>
</evidence>
<dbReference type="NCBIfam" id="TIGR02012">
    <property type="entry name" value="tigrfam_recA"/>
    <property type="match status" value="1"/>
</dbReference>
<dbReference type="InterPro" id="IPR020587">
    <property type="entry name" value="RecA_monomer-monomer_interface"/>
</dbReference>
<dbReference type="InterPro" id="IPR027417">
    <property type="entry name" value="P-loop_NTPase"/>
</dbReference>
<name>A0ABW8TBH0_9CLOT</name>
<evidence type="ECO:0000256" key="9">
    <source>
        <dbReference type="RuleBase" id="RU004527"/>
    </source>
</evidence>
<evidence type="ECO:0000256" key="6">
    <source>
        <dbReference type="ARBA" id="ARBA00023172"/>
    </source>
</evidence>
<dbReference type="PRINTS" id="PR00142">
    <property type="entry name" value="RECA"/>
</dbReference>
<dbReference type="InterPro" id="IPR020588">
    <property type="entry name" value="RecA_ATP-bd"/>
</dbReference>
<keyword evidence="7" id="KW-0963">Cytoplasm</keyword>
<dbReference type="CDD" id="cd00983">
    <property type="entry name" value="RecA"/>
    <property type="match status" value="1"/>
</dbReference>
<evidence type="ECO:0000256" key="4">
    <source>
        <dbReference type="ARBA" id="ARBA00022840"/>
    </source>
</evidence>
<dbReference type="SUPFAM" id="SSF54752">
    <property type="entry name" value="RecA protein, C-terminal domain"/>
    <property type="match status" value="1"/>
</dbReference>
<dbReference type="InterPro" id="IPR049428">
    <property type="entry name" value="RecA-like_N"/>
</dbReference>
<dbReference type="RefSeq" id="WP_406786508.1">
    <property type="nucleotide sequence ID" value="NZ_JBJIAA010000004.1"/>
</dbReference>
<dbReference type="InterPro" id="IPR013765">
    <property type="entry name" value="DNA_recomb/repair_RecA"/>
</dbReference>
<evidence type="ECO:0000259" key="11">
    <source>
        <dbReference type="PROSITE" id="PS50162"/>
    </source>
</evidence>
<dbReference type="SMART" id="SM00382">
    <property type="entry name" value="AAA"/>
    <property type="match status" value="1"/>
</dbReference>
<keyword evidence="6 7" id="KW-0233">DNA recombination</keyword>
<feature type="domain" description="RecA family profile 1" evidence="11">
    <location>
        <begin position="35"/>
        <end position="194"/>
    </location>
</feature>
<dbReference type="InterPro" id="IPR003593">
    <property type="entry name" value="AAA+_ATPase"/>
</dbReference>
<comment type="caution">
    <text evidence="13">The sequence shown here is derived from an EMBL/GenBank/DDBJ whole genome shotgun (WGS) entry which is preliminary data.</text>
</comment>
<dbReference type="PANTHER" id="PTHR45900:SF1">
    <property type="entry name" value="MITOCHONDRIAL DNA REPAIR PROTEIN RECA HOMOLOG-RELATED"/>
    <property type="match status" value="1"/>
</dbReference>
<dbReference type="Gene3D" id="3.40.50.300">
    <property type="entry name" value="P-loop containing nucleotide triphosphate hydrolases"/>
    <property type="match status" value="1"/>
</dbReference>
<dbReference type="EMBL" id="JBJIAA010000004">
    <property type="protein sequence ID" value="MFL0249838.1"/>
    <property type="molecule type" value="Genomic_DNA"/>
</dbReference>
<reference evidence="13 14" key="1">
    <citation type="submission" date="2024-11" db="EMBL/GenBank/DDBJ databases">
        <authorList>
            <person name="Heng Y.C."/>
            <person name="Lim A.C.H."/>
            <person name="Lee J.K.Y."/>
            <person name="Kittelmann S."/>
        </authorList>
    </citation>
    <scope>NUCLEOTIDE SEQUENCE [LARGE SCALE GENOMIC DNA]</scope>
    <source>
        <strain evidence="13 14">WILCCON 0114</strain>
    </source>
</reference>
<feature type="domain" description="RecA family profile 2" evidence="12">
    <location>
        <begin position="199"/>
        <end position="272"/>
    </location>
</feature>
<gene>
    <name evidence="7 13" type="primary">recA</name>
    <name evidence="13" type="ORF">ACJDT4_05340</name>
</gene>
<organism evidence="13 14">
    <name type="scientific">Clostridium neuense</name>
    <dbReference type="NCBI Taxonomy" id="1728934"/>
    <lineage>
        <taxon>Bacteria</taxon>
        <taxon>Bacillati</taxon>
        <taxon>Bacillota</taxon>
        <taxon>Clostridia</taxon>
        <taxon>Eubacteriales</taxon>
        <taxon>Clostridiaceae</taxon>
        <taxon>Clostridium</taxon>
    </lineage>
</organism>
<proteinExistence type="inferred from homology"/>
<comment type="function">
    <text evidence="7">Can catalyze the hydrolysis of ATP in the presence of single-stranded DNA, the ATP-dependent uptake of single-stranded DNA by duplex DNA, and the ATP-dependent hybridization of homologous single-stranded DNAs. It interacts with LexA causing its activation and leading to its autocatalytic cleavage.</text>
</comment>